<reference evidence="2" key="1">
    <citation type="journal article" date="2019" name="Int. J. Syst. Evol. Microbiol.">
        <title>The Global Catalogue of Microorganisms (GCM) 10K type strain sequencing project: providing services to taxonomists for standard genome sequencing and annotation.</title>
        <authorList>
            <consortium name="The Broad Institute Genomics Platform"/>
            <consortium name="The Broad Institute Genome Sequencing Center for Infectious Disease"/>
            <person name="Wu L."/>
            <person name="Ma J."/>
        </authorList>
    </citation>
    <scope>NUCLEOTIDE SEQUENCE [LARGE SCALE GENOMIC DNA]</scope>
    <source>
        <strain evidence="2">JCM 32105</strain>
    </source>
</reference>
<evidence type="ECO:0000313" key="1">
    <source>
        <dbReference type="EMBL" id="GAA4466012.1"/>
    </source>
</evidence>
<organism evidence="1 2">
    <name type="scientific">Nemorincola caseinilytica</name>
    <dbReference type="NCBI Taxonomy" id="2054315"/>
    <lineage>
        <taxon>Bacteria</taxon>
        <taxon>Pseudomonadati</taxon>
        <taxon>Bacteroidota</taxon>
        <taxon>Chitinophagia</taxon>
        <taxon>Chitinophagales</taxon>
        <taxon>Chitinophagaceae</taxon>
        <taxon>Nemorincola</taxon>
    </lineage>
</organism>
<evidence type="ECO:0000313" key="2">
    <source>
        <dbReference type="Proteomes" id="UP001500067"/>
    </source>
</evidence>
<sequence length="76" mass="8391">MPAKKTEAITTKPSDTTAVDSYMATLQHPLKDVVEELRRLILATHSTVGEEIAWNAPAFFYTGEMPPSNLRNTNAT</sequence>
<dbReference type="EMBL" id="BAABFA010000011">
    <property type="protein sequence ID" value="GAA4466012.1"/>
    <property type="molecule type" value="Genomic_DNA"/>
</dbReference>
<proteinExistence type="predicted"/>
<dbReference type="Gene3D" id="3.90.1150.200">
    <property type="match status" value="1"/>
</dbReference>
<accession>A0ABP8NEJ2</accession>
<dbReference type="RefSeq" id="WP_345082258.1">
    <property type="nucleotide sequence ID" value="NZ_BAABFA010000011.1"/>
</dbReference>
<comment type="caution">
    <text evidence="1">The sequence shown here is derived from an EMBL/GenBank/DDBJ whole genome shotgun (WGS) entry which is preliminary data.</text>
</comment>
<protein>
    <recommendedName>
        <fullName evidence="3">DUF1801 domain-containing protein</fullName>
    </recommendedName>
</protein>
<gene>
    <name evidence="1" type="ORF">GCM10023093_19300</name>
</gene>
<evidence type="ECO:0008006" key="3">
    <source>
        <dbReference type="Google" id="ProtNLM"/>
    </source>
</evidence>
<keyword evidence="2" id="KW-1185">Reference proteome</keyword>
<dbReference type="Proteomes" id="UP001500067">
    <property type="component" value="Unassembled WGS sequence"/>
</dbReference>
<name>A0ABP8NEJ2_9BACT</name>
<dbReference type="SUPFAM" id="SSF159888">
    <property type="entry name" value="YdhG-like"/>
    <property type="match status" value="1"/>
</dbReference>